<dbReference type="GO" id="GO:0016020">
    <property type="term" value="C:membrane"/>
    <property type="evidence" value="ECO:0007669"/>
    <property type="project" value="UniProtKB-SubCell"/>
</dbReference>
<dbReference type="EMBL" id="LJCR01000576">
    <property type="protein sequence ID" value="KPV52351.1"/>
    <property type="molecule type" value="Genomic_DNA"/>
</dbReference>
<dbReference type="PANTHER" id="PTHR36838">
    <property type="entry name" value="AUXIN EFFLUX CARRIER FAMILY PROTEIN"/>
    <property type="match status" value="1"/>
</dbReference>
<keyword evidence="2" id="KW-0813">Transport</keyword>
<dbReference type="Proteomes" id="UP000050509">
    <property type="component" value="Unassembled WGS sequence"/>
</dbReference>
<proteinExistence type="predicted"/>
<evidence type="ECO:0000256" key="4">
    <source>
        <dbReference type="ARBA" id="ARBA00022692"/>
    </source>
</evidence>
<name>A0A0P9FGT7_9CHLR</name>
<feature type="transmembrane region" description="Helical" evidence="7">
    <location>
        <begin position="33"/>
        <end position="51"/>
    </location>
</feature>
<accession>A0A0P9FGT7</accession>
<dbReference type="PANTHER" id="PTHR36838:SF1">
    <property type="entry name" value="SLR1864 PROTEIN"/>
    <property type="match status" value="1"/>
</dbReference>
<feature type="transmembrane region" description="Helical" evidence="7">
    <location>
        <begin position="282"/>
        <end position="305"/>
    </location>
</feature>
<keyword evidence="3" id="KW-1003">Cell membrane</keyword>
<evidence type="ECO:0000313" key="9">
    <source>
        <dbReference type="Proteomes" id="UP000050509"/>
    </source>
</evidence>
<evidence type="ECO:0000256" key="1">
    <source>
        <dbReference type="ARBA" id="ARBA00004141"/>
    </source>
</evidence>
<dbReference type="AlphaFoldDB" id="A0A0P9FGT7"/>
<keyword evidence="4 7" id="KW-0812">Transmembrane</keyword>
<feature type="transmembrane region" description="Helical" evidence="7">
    <location>
        <begin position="154"/>
        <end position="175"/>
    </location>
</feature>
<evidence type="ECO:0000256" key="3">
    <source>
        <dbReference type="ARBA" id="ARBA00022475"/>
    </source>
</evidence>
<evidence type="ECO:0000256" key="2">
    <source>
        <dbReference type="ARBA" id="ARBA00022448"/>
    </source>
</evidence>
<evidence type="ECO:0000256" key="6">
    <source>
        <dbReference type="ARBA" id="ARBA00023136"/>
    </source>
</evidence>
<feature type="transmembrane region" description="Helical" evidence="7">
    <location>
        <begin position="63"/>
        <end position="87"/>
    </location>
</feature>
<comment type="caution">
    <text evidence="8">The sequence shown here is derived from an EMBL/GenBank/DDBJ whole genome shotgun (WGS) entry which is preliminary data.</text>
</comment>
<protein>
    <recommendedName>
        <fullName evidence="10">Transporter</fullName>
    </recommendedName>
</protein>
<keyword evidence="9" id="KW-1185">Reference proteome</keyword>
<evidence type="ECO:0000256" key="5">
    <source>
        <dbReference type="ARBA" id="ARBA00022989"/>
    </source>
</evidence>
<evidence type="ECO:0000313" key="8">
    <source>
        <dbReference type="EMBL" id="KPV52351.1"/>
    </source>
</evidence>
<organism evidence="8 9">
    <name type="scientific">Kouleothrix aurantiaca</name>
    <dbReference type="NCBI Taxonomy" id="186479"/>
    <lineage>
        <taxon>Bacteria</taxon>
        <taxon>Bacillati</taxon>
        <taxon>Chloroflexota</taxon>
        <taxon>Chloroflexia</taxon>
        <taxon>Chloroflexales</taxon>
        <taxon>Roseiflexineae</taxon>
        <taxon>Roseiflexaceae</taxon>
        <taxon>Kouleothrix</taxon>
    </lineage>
</organism>
<keyword evidence="6 7" id="KW-0472">Membrane</keyword>
<dbReference type="GO" id="GO:0055085">
    <property type="term" value="P:transmembrane transport"/>
    <property type="evidence" value="ECO:0007669"/>
    <property type="project" value="InterPro"/>
</dbReference>
<dbReference type="InterPro" id="IPR004776">
    <property type="entry name" value="Mem_transp_PIN-like"/>
</dbReference>
<sequence>MLSAFAEVLLPVTLVIALGYALARVFPLDGRTLNRLSLYILSPCLVFVTLLRTDISGSTLALLVLQMLLVMLATTLCAMLAASFFHLSGPRRSGMLLTSTFMNSGNYGLSVTRYAFGDTGFQYGVIGYLTQTILSQTLAVYLASAGSQGRRAALGQVFLVPLIYGVLLALALRAFGIPLDDSNGVVAASVYRGLRQLADAALPLLLLNLGTQLAKRQPLTVGGPLVAATIIRLLLPIPLAYGAGLLLGLQGLPLYVGTMQAAMPTAVNMVVLAIEFDAWPEFVSSGVVVTTLGSLITLSALLVLFR</sequence>
<evidence type="ECO:0000256" key="7">
    <source>
        <dbReference type="SAM" id="Phobius"/>
    </source>
</evidence>
<reference evidence="8 9" key="1">
    <citation type="submission" date="2015-09" db="EMBL/GenBank/DDBJ databases">
        <title>Draft genome sequence of Kouleothrix aurantiaca JCM 19913.</title>
        <authorList>
            <person name="Hemp J."/>
        </authorList>
    </citation>
    <scope>NUCLEOTIDE SEQUENCE [LARGE SCALE GENOMIC DNA]</scope>
    <source>
        <strain evidence="8 9">COM-B</strain>
    </source>
</reference>
<evidence type="ECO:0008006" key="10">
    <source>
        <dbReference type="Google" id="ProtNLM"/>
    </source>
</evidence>
<feature type="transmembrane region" description="Helical" evidence="7">
    <location>
        <begin position="121"/>
        <end position="142"/>
    </location>
</feature>
<feature type="transmembrane region" description="Helical" evidence="7">
    <location>
        <begin position="225"/>
        <end position="247"/>
    </location>
</feature>
<keyword evidence="5 7" id="KW-1133">Transmembrane helix</keyword>
<comment type="subcellular location">
    <subcellularLocation>
        <location evidence="1">Membrane</location>
        <topology evidence="1">Multi-pass membrane protein</topology>
    </subcellularLocation>
</comment>
<dbReference type="Pfam" id="PF03547">
    <property type="entry name" value="Mem_trans"/>
    <property type="match status" value="2"/>
</dbReference>
<feature type="transmembrane region" description="Helical" evidence="7">
    <location>
        <begin position="254"/>
        <end position="276"/>
    </location>
</feature>
<gene>
    <name evidence="8" type="ORF">SE17_16025</name>
</gene>